<name>A0AAJ2U3Y7_ALKPS</name>
<reference evidence="2" key="1">
    <citation type="submission" date="2023-10" db="EMBL/GenBank/DDBJ databases">
        <title>Screening of Alkalihalophilus pseudofirmusBZ-TG-HK211 and Its Alleviation of Salt Stress on Rapeseed Growth.</title>
        <authorList>
            <person name="Zhao B."/>
            <person name="Guo T."/>
        </authorList>
    </citation>
    <scope>NUCLEOTIDE SEQUENCE</scope>
    <source>
        <strain evidence="2">BZ-TG-HK211</strain>
    </source>
</reference>
<dbReference type="Proteomes" id="UP001285636">
    <property type="component" value="Unassembled WGS sequence"/>
</dbReference>
<evidence type="ECO:0000313" key="2">
    <source>
        <dbReference type="EMBL" id="MDV2886277.1"/>
    </source>
</evidence>
<evidence type="ECO:0000313" key="3">
    <source>
        <dbReference type="Proteomes" id="UP001285636"/>
    </source>
</evidence>
<dbReference type="AlphaFoldDB" id="A0AAJ2U3Y7"/>
<sequence length="122" mass="13971">MEKYRDVMEQSVELVNTMVEGTSHLQLLLNEGRFEQGIILFEDIMKAYAAIERSVTPVVEEVEGDEITGQLGKVRESMELVLTHFEKKEFGRVKEVVQFNLLPQLKKVEVDCSTAFSKYLVS</sequence>
<comment type="caution">
    <text evidence="2">The sequence shown here is derived from an EMBL/GenBank/DDBJ whole genome shotgun (WGS) entry which is preliminary data.</text>
</comment>
<organism evidence="2 3">
    <name type="scientific">Alkalihalophilus pseudofirmus</name>
    <name type="common">Bacillus pseudofirmus</name>
    <dbReference type="NCBI Taxonomy" id="79885"/>
    <lineage>
        <taxon>Bacteria</taxon>
        <taxon>Bacillati</taxon>
        <taxon>Bacillota</taxon>
        <taxon>Bacilli</taxon>
        <taxon>Bacillales</taxon>
        <taxon>Bacillaceae</taxon>
        <taxon>Alkalihalophilus</taxon>
    </lineage>
</organism>
<dbReference type="EMBL" id="JAWJAY010000003">
    <property type="protein sequence ID" value="MDV2886277.1"/>
    <property type="molecule type" value="Genomic_DNA"/>
</dbReference>
<feature type="domain" description="DUF8042" evidence="1">
    <location>
        <begin position="1"/>
        <end position="107"/>
    </location>
</feature>
<evidence type="ECO:0000259" key="1">
    <source>
        <dbReference type="Pfam" id="PF26154"/>
    </source>
</evidence>
<dbReference type="Pfam" id="PF26154">
    <property type="entry name" value="DUF8042"/>
    <property type="match status" value="1"/>
</dbReference>
<dbReference type="InterPro" id="IPR058355">
    <property type="entry name" value="DUF8042"/>
</dbReference>
<dbReference type="RefSeq" id="WP_323467075.1">
    <property type="nucleotide sequence ID" value="NZ_CP144224.1"/>
</dbReference>
<accession>A0AAJ2U3Y7</accession>
<protein>
    <recommendedName>
        <fullName evidence="1">DUF8042 domain-containing protein</fullName>
    </recommendedName>
</protein>
<proteinExistence type="predicted"/>
<gene>
    <name evidence="2" type="ORF">RYX45_13895</name>
</gene>